<dbReference type="NCBIfam" id="TIGR00089">
    <property type="entry name" value="MiaB/RimO family radical SAM methylthiotransferase"/>
    <property type="match status" value="1"/>
</dbReference>
<dbReference type="InterPro" id="IPR023404">
    <property type="entry name" value="rSAM_horseshoe"/>
</dbReference>
<feature type="binding site" evidence="13">
    <location>
        <position position="93"/>
    </location>
    <ligand>
        <name>[4Fe-4S] cluster</name>
        <dbReference type="ChEBI" id="CHEBI:49883"/>
        <label>1</label>
    </ligand>
</feature>
<dbReference type="InterPro" id="IPR020612">
    <property type="entry name" value="Methylthiotransferase_CS"/>
</dbReference>
<sequence length="487" mass="54555">MASRSIIPLRAVEGEQTVRVVAPESGAPHAETAMSAVHGPAPLPANGKQFHIWTIGCQMNEADSAKVASLLQEVGYRQTASEDDADIVVLNSCVVRQSAEDKVAGKLGSLARLKRTRPETRIVLTGCMVTNQQEQLRKRFPHVDLFFDPSDFDRLGLVVPELARLEDDLAALPHYYAPAADGLEPAEGYRKGVTAYVPIIYGCNFLCSYCIVPYRRGRETSRPLAAIVREVERLVADGVREVTLLGQTVNAWGHDFAAKQELVTLLRAVDAIPGLDRLRYLTSHPMYMTDELFDVMADLPTLCEHLNLPVQAGDDTVLHRMRRRYTRDHWLERLQYARSRMPDLTVATDIIVGFPGETEEQFLQTYAMLDQARCEKVHLAMYSPRPGTLSARWEDDIPHAEKHRRHQVLEKLQERIGTEINERRLGSVTEVLVEGKNKGRWSGRSRGNTLVHVDVREDTDLLGKLVDVRITSATPWFLIGEAAGAPR</sequence>
<dbReference type="InterPro" id="IPR013848">
    <property type="entry name" value="Methylthiotransferase_N"/>
</dbReference>
<dbReference type="Pfam" id="PF01938">
    <property type="entry name" value="TRAM"/>
    <property type="match status" value="1"/>
</dbReference>
<evidence type="ECO:0000256" key="13">
    <source>
        <dbReference type="HAMAP-Rule" id="MF_01864"/>
    </source>
</evidence>
<reference evidence="17" key="1">
    <citation type="submission" date="2020-02" db="EMBL/GenBank/DDBJ databases">
        <authorList>
            <person name="Meier V. D."/>
        </authorList>
    </citation>
    <scope>NUCLEOTIDE SEQUENCE</scope>
    <source>
        <strain evidence="17">AVDCRST_MAG33</strain>
    </source>
</reference>
<evidence type="ECO:0000256" key="1">
    <source>
        <dbReference type="ARBA" id="ARBA00003234"/>
    </source>
</evidence>
<dbReference type="InterPro" id="IPR005839">
    <property type="entry name" value="Methylthiotransferase"/>
</dbReference>
<feature type="binding site" evidence="13">
    <location>
        <position position="127"/>
    </location>
    <ligand>
        <name>[4Fe-4S] cluster</name>
        <dbReference type="ChEBI" id="CHEBI:49883"/>
        <label>1</label>
    </ligand>
</feature>
<keyword evidence="13" id="KW-0819">tRNA processing</keyword>
<evidence type="ECO:0000256" key="2">
    <source>
        <dbReference type="ARBA" id="ARBA00022485"/>
    </source>
</evidence>
<comment type="similarity">
    <text evidence="13">Belongs to the methylthiotransferase family. MiaB subfamily.</text>
</comment>
<evidence type="ECO:0000259" key="14">
    <source>
        <dbReference type="PROSITE" id="PS50926"/>
    </source>
</evidence>
<dbReference type="FunFam" id="3.80.30.20:FF:000001">
    <property type="entry name" value="tRNA-2-methylthio-N(6)-dimethylallyladenosine synthase 2"/>
    <property type="match status" value="1"/>
</dbReference>
<dbReference type="NCBIfam" id="TIGR01574">
    <property type="entry name" value="miaB-methiolase"/>
    <property type="match status" value="1"/>
</dbReference>
<comment type="function">
    <text evidence="1 13">Catalyzes the methylthiolation of N6-(dimethylallyl)adenosine (i(6)A), leading to the formation of 2-methylthio-N6-(dimethylallyl)adenosine (ms(2)i(6)A) at position 37 in tRNAs that read codons beginning with uridine.</text>
</comment>
<name>A0A6J4VBA2_9BACT</name>
<comment type="cofactor">
    <cofactor evidence="13">
        <name>[4Fe-4S] cluster</name>
        <dbReference type="ChEBI" id="CHEBI:49883"/>
    </cofactor>
    <text evidence="13">Binds 2 [4Fe-4S] clusters. One cluster is coordinated with 3 cysteines and an exchangeable S-adenosyl-L-methionine.</text>
</comment>
<dbReference type="InterPro" id="IPR006463">
    <property type="entry name" value="MiaB_methiolase"/>
</dbReference>
<evidence type="ECO:0000256" key="7">
    <source>
        <dbReference type="ARBA" id="ARBA00023004"/>
    </source>
</evidence>
<feature type="binding site" evidence="13">
    <location>
        <position position="57"/>
    </location>
    <ligand>
        <name>[4Fe-4S] cluster</name>
        <dbReference type="ChEBI" id="CHEBI:49883"/>
        <label>1</label>
    </ligand>
</feature>
<dbReference type="SFLD" id="SFLDG01061">
    <property type="entry name" value="methylthiotransferase"/>
    <property type="match status" value="1"/>
</dbReference>
<dbReference type="InterPro" id="IPR058240">
    <property type="entry name" value="rSAM_sf"/>
</dbReference>
<evidence type="ECO:0000256" key="9">
    <source>
        <dbReference type="ARBA" id="ARBA00033765"/>
    </source>
</evidence>
<protein>
    <recommendedName>
        <fullName evidence="10 13">tRNA-2-methylthio-N(6)-dimethylallyladenosine synthase</fullName>
        <ecNumber evidence="9 13">2.8.4.3</ecNumber>
    </recommendedName>
    <alternativeName>
        <fullName evidence="12 13">(Dimethylallyl)adenosine tRNA methylthiotransferase MiaB</fullName>
    </alternativeName>
    <alternativeName>
        <fullName evidence="11 13">tRNA-i(6)A37 methylthiotransferase</fullName>
    </alternativeName>
</protein>
<dbReference type="GO" id="GO:0035597">
    <property type="term" value="F:tRNA-2-methylthio-N(6)-dimethylallyladenosine(37) synthase activity"/>
    <property type="evidence" value="ECO:0007669"/>
    <property type="project" value="UniProtKB-EC"/>
</dbReference>
<dbReference type="Pfam" id="PF00919">
    <property type="entry name" value="UPF0004"/>
    <property type="match status" value="1"/>
</dbReference>
<keyword evidence="5 13" id="KW-0949">S-adenosyl-L-methionine</keyword>
<evidence type="ECO:0000256" key="12">
    <source>
        <dbReference type="ARBA" id="ARBA00081141"/>
    </source>
</evidence>
<dbReference type="InterPro" id="IPR006638">
    <property type="entry name" value="Elp3/MiaA/NifB-like_rSAM"/>
</dbReference>
<organism evidence="17">
    <name type="scientific">uncultured Thermomicrobiales bacterium</name>
    <dbReference type="NCBI Taxonomy" id="1645740"/>
    <lineage>
        <taxon>Bacteria</taxon>
        <taxon>Pseudomonadati</taxon>
        <taxon>Thermomicrobiota</taxon>
        <taxon>Thermomicrobia</taxon>
        <taxon>Thermomicrobiales</taxon>
        <taxon>environmental samples</taxon>
    </lineage>
</organism>
<evidence type="ECO:0000259" key="16">
    <source>
        <dbReference type="PROSITE" id="PS51918"/>
    </source>
</evidence>
<dbReference type="GO" id="GO:0046872">
    <property type="term" value="F:metal ion binding"/>
    <property type="evidence" value="ECO:0007669"/>
    <property type="project" value="UniProtKB-KW"/>
</dbReference>
<dbReference type="Gene3D" id="3.80.30.20">
    <property type="entry name" value="tm_1862 like domain"/>
    <property type="match status" value="1"/>
</dbReference>
<dbReference type="EC" id="2.8.4.3" evidence="9 13"/>
<comment type="catalytic activity">
    <reaction evidence="13">
        <text>N(6)-dimethylallyladenosine(37) in tRNA + (sulfur carrier)-SH + AH2 + 2 S-adenosyl-L-methionine = 2-methylsulfanyl-N(6)-dimethylallyladenosine(37) in tRNA + (sulfur carrier)-H + 5'-deoxyadenosine + L-methionine + A + S-adenosyl-L-homocysteine + 2 H(+)</text>
        <dbReference type="Rhea" id="RHEA:37067"/>
        <dbReference type="Rhea" id="RHEA-COMP:10375"/>
        <dbReference type="Rhea" id="RHEA-COMP:10376"/>
        <dbReference type="Rhea" id="RHEA-COMP:14737"/>
        <dbReference type="Rhea" id="RHEA-COMP:14739"/>
        <dbReference type="ChEBI" id="CHEBI:13193"/>
        <dbReference type="ChEBI" id="CHEBI:15378"/>
        <dbReference type="ChEBI" id="CHEBI:17319"/>
        <dbReference type="ChEBI" id="CHEBI:17499"/>
        <dbReference type="ChEBI" id="CHEBI:29917"/>
        <dbReference type="ChEBI" id="CHEBI:57844"/>
        <dbReference type="ChEBI" id="CHEBI:57856"/>
        <dbReference type="ChEBI" id="CHEBI:59789"/>
        <dbReference type="ChEBI" id="CHEBI:64428"/>
        <dbReference type="ChEBI" id="CHEBI:74415"/>
        <dbReference type="ChEBI" id="CHEBI:74417"/>
        <dbReference type="EC" id="2.8.4.3"/>
    </reaction>
</comment>
<accession>A0A6J4VBA2</accession>
<evidence type="ECO:0000313" key="17">
    <source>
        <dbReference type="EMBL" id="CAA9573704.1"/>
    </source>
</evidence>
<dbReference type="PROSITE" id="PS01278">
    <property type="entry name" value="MTTASE_RADICAL"/>
    <property type="match status" value="1"/>
</dbReference>
<dbReference type="EMBL" id="CADCWK010000345">
    <property type="protein sequence ID" value="CAA9573704.1"/>
    <property type="molecule type" value="Genomic_DNA"/>
</dbReference>
<keyword evidence="4 13" id="KW-0808">Transferase</keyword>
<dbReference type="InterPro" id="IPR038135">
    <property type="entry name" value="Methylthiotransferase_N_sf"/>
</dbReference>
<dbReference type="InterPro" id="IPR002792">
    <property type="entry name" value="TRAM_dom"/>
</dbReference>
<evidence type="ECO:0000256" key="8">
    <source>
        <dbReference type="ARBA" id="ARBA00023014"/>
    </source>
</evidence>
<dbReference type="PROSITE" id="PS51449">
    <property type="entry name" value="MTTASE_N"/>
    <property type="match status" value="1"/>
</dbReference>
<feature type="binding site" evidence="13">
    <location>
        <position position="210"/>
    </location>
    <ligand>
        <name>[4Fe-4S] cluster</name>
        <dbReference type="ChEBI" id="CHEBI:49883"/>
        <label>2</label>
        <note>4Fe-4S-S-AdoMet</note>
    </ligand>
</feature>
<dbReference type="Pfam" id="PF04055">
    <property type="entry name" value="Radical_SAM"/>
    <property type="match status" value="1"/>
</dbReference>
<keyword evidence="7 13" id="KW-0408">Iron</keyword>
<dbReference type="SFLD" id="SFLDG01082">
    <property type="entry name" value="B12-binding_domain_containing"/>
    <property type="match status" value="1"/>
</dbReference>
<dbReference type="CDD" id="cd01335">
    <property type="entry name" value="Radical_SAM"/>
    <property type="match status" value="1"/>
</dbReference>
<comment type="subcellular location">
    <subcellularLocation>
        <location evidence="13">Cytoplasm</location>
    </subcellularLocation>
</comment>
<dbReference type="AlphaFoldDB" id="A0A6J4VBA2"/>
<evidence type="ECO:0000256" key="3">
    <source>
        <dbReference type="ARBA" id="ARBA00022490"/>
    </source>
</evidence>
<dbReference type="GO" id="GO:0051539">
    <property type="term" value="F:4 iron, 4 sulfur cluster binding"/>
    <property type="evidence" value="ECO:0007669"/>
    <property type="project" value="UniProtKB-UniRule"/>
</dbReference>
<evidence type="ECO:0000259" key="15">
    <source>
        <dbReference type="PROSITE" id="PS51449"/>
    </source>
</evidence>
<evidence type="ECO:0000256" key="5">
    <source>
        <dbReference type="ARBA" id="ARBA00022691"/>
    </source>
</evidence>
<comment type="subunit">
    <text evidence="13">Monomer.</text>
</comment>
<feature type="domain" description="Radical SAM core" evidence="16">
    <location>
        <begin position="189"/>
        <end position="419"/>
    </location>
</feature>
<dbReference type="HAMAP" id="MF_01864">
    <property type="entry name" value="tRNA_metthiotr_MiaB"/>
    <property type="match status" value="1"/>
</dbReference>
<evidence type="ECO:0000256" key="4">
    <source>
        <dbReference type="ARBA" id="ARBA00022679"/>
    </source>
</evidence>
<feature type="binding site" evidence="13">
    <location>
        <position position="203"/>
    </location>
    <ligand>
        <name>[4Fe-4S] cluster</name>
        <dbReference type="ChEBI" id="CHEBI:49883"/>
        <label>2</label>
        <note>4Fe-4S-S-AdoMet</note>
    </ligand>
</feature>
<dbReference type="PANTHER" id="PTHR43020:SF2">
    <property type="entry name" value="MITOCHONDRIAL TRNA METHYLTHIOTRANSFERASE CDK5RAP1"/>
    <property type="match status" value="1"/>
</dbReference>
<keyword evidence="3 13" id="KW-0963">Cytoplasm</keyword>
<dbReference type="PROSITE" id="PS50926">
    <property type="entry name" value="TRAM"/>
    <property type="match status" value="1"/>
</dbReference>
<dbReference type="Gene3D" id="3.40.50.12160">
    <property type="entry name" value="Methylthiotransferase, N-terminal domain"/>
    <property type="match status" value="1"/>
</dbReference>
<dbReference type="InterPro" id="IPR007197">
    <property type="entry name" value="rSAM"/>
</dbReference>
<gene>
    <name evidence="13" type="primary">miaB</name>
    <name evidence="17" type="ORF">AVDCRST_MAG33-2810</name>
</gene>
<dbReference type="SFLD" id="SFLDS00029">
    <property type="entry name" value="Radical_SAM"/>
    <property type="match status" value="1"/>
</dbReference>
<dbReference type="GO" id="GO:0005829">
    <property type="term" value="C:cytosol"/>
    <property type="evidence" value="ECO:0007669"/>
    <property type="project" value="TreeGrafter"/>
</dbReference>
<feature type="domain" description="MTTase N-terminal" evidence="15">
    <location>
        <begin position="48"/>
        <end position="164"/>
    </location>
</feature>
<evidence type="ECO:0000256" key="6">
    <source>
        <dbReference type="ARBA" id="ARBA00022723"/>
    </source>
</evidence>
<dbReference type="SMART" id="SM00729">
    <property type="entry name" value="Elp3"/>
    <property type="match status" value="1"/>
</dbReference>
<feature type="domain" description="TRAM" evidence="14">
    <location>
        <begin position="422"/>
        <end position="484"/>
    </location>
</feature>
<dbReference type="PANTHER" id="PTHR43020">
    <property type="entry name" value="CDK5 REGULATORY SUBUNIT-ASSOCIATED PROTEIN 1"/>
    <property type="match status" value="1"/>
</dbReference>
<dbReference type="FunFam" id="3.40.50.12160:FF:000003">
    <property type="entry name" value="CDK5 regulatory subunit-associated protein 1"/>
    <property type="match status" value="1"/>
</dbReference>
<keyword evidence="6 13" id="KW-0479">Metal-binding</keyword>
<keyword evidence="8 13" id="KW-0411">Iron-sulfur</keyword>
<evidence type="ECO:0000256" key="11">
    <source>
        <dbReference type="ARBA" id="ARBA00080698"/>
    </source>
</evidence>
<feature type="binding site" evidence="13">
    <location>
        <position position="207"/>
    </location>
    <ligand>
        <name>[4Fe-4S] cluster</name>
        <dbReference type="ChEBI" id="CHEBI:49883"/>
        <label>2</label>
        <note>4Fe-4S-S-AdoMet</note>
    </ligand>
</feature>
<dbReference type="SFLD" id="SFLDF00273">
    <property type="entry name" value="(dimethylallyl)adenosine_tRNA"/>
    <property type="match status" value="1"/>
</dbReference>
<keyword evidence="2 13" id="KW-0004">4Fe-4S</keyword>
<dbReference type="SUPFAM" id="SSF102114">
    <property type="entry name" value="Radical SAM enzymes"/>
    <property type="match status" value="1"/>
</dbReference>
<evidence type="ECO:0000256" key="10">
    <source>
        <dbReference type="ARBA" id="ARBA00068570"/>
    </source>
</evidence>
<proteinExistence type="inferred from homology"/>
<dbReference type="PROSITE" id="PS51918">
    <property type="entry name" value="RADICAL_SAM"/>
    <property type="match status" value="1"/>
</dbReference>